<accession>A0A9D1PNM8</accession>
<dbReference type="InterPro" id="IPR042120">
    <property type="entry name" value="MutL_C_dimsub"/>
</dbReference>
<feature type="domain" description="DNA mismatch repair protein S5" evidence="6">
    <location>
        <begin position="207"/>
        <end position="325"/>
    </location>
</feature>
<dbReference type="InterPro" id="IPR013507">
    <property type="entry name" value="DNA_mismatch_S5_2-like"/>
</dbReference>
<feature type="domain" description="MutL C-terminal dimerisation" evidence="5">
    <location>
        <begin position="425"/>
        <end position="567"/>
    </location>
</feature>
<dbReference type="SUPFAM" id="SSF118116">
    <property type="entry name" value="DNA mismatch repair protein MutL"/>
    <property type="match status" value="1"/>
</dbReference>
<dbReference type="InterPro" id="IPR014790">
    <property type="entry name" value="MutL_C"/>
</dbReference>
<dbReference type="InterPro" id="IPR036890">
    <property type="entry name" value="HATPase_C_sf"/>
</dbReference>
<evidence type="ECO:0000256" key="1">
    <source>
        <dbReference type="ARBA" id="ARBA00006082"/>
    </source>
</evidence>
<dbReference type="CDD" id="cd16926">
    <property type="entry name" value="HATPase_MutL-MLH-PMS-like"/>
    <property type="match status" value="1"/>
</dbReference>
<dbReference type="Pfam" id="PF01119">
    <property type="entry name" value="DNA_mis_repair"/>
    <property type="match status" value="1"/>
</dbReference>
<proteinExistence type="inferred from homology"/>
<dbReference type="GO" id="GO:0032300">
    <property type="term" value="C:mismatch repair complex"/>
    <property type="evidence" value="ECO:0007669"/>
    <property type="project" value="InterPro"/>
</dbReference>
<reference evidence="7" key="1">
    <citation type="journal article" date="2021" name="PeerJ">
        <title>Extensive microbial diversity within the chicken gut microbiome revealed by metagenomics and culture.</title>
        <authorList>
            <person name="Gilroy R."/>
            <person name="Ravi A."/>
            <person name="Getino M."/>
            <person name="Pursley I."/>
            <person name="Horton D.L."/>
            <person name="Alikhan N.F."/>
            <person name="Baker D."/>
            <person name="Gharbi K."/>
            <person name="Hall N."/>
            <person name="Watson M."/>
            <person name="Adriaenssens E.M."/>
            <person name="Foster-Nyarko E."/>
            <person name="Jarju S."/>
            <person name="Secka A."/>
            <person name="Antonio M."/>
            <person name="Oren A."/>
            <person name="Chaudhuri R.R."/>
            <person name="La Ragione R."/>
            <person name="Hildebrand F."/>
            <person name="Pallen M.J."/>
        </authorList>
    </citation>
    <scope>NUCLEOTIDE SEQUENCE</scope>
    <source>
        <strain evidence="7">CHK169-2315</strain>
    </source>
</reference>
<dbReference type="FunFam" id="3.30.565.10:FF:000003">
    <property type="entry name" value="DNA mismatch repair endonuclease MutL"/>
    <property type="match status" value="1"/>
</dbReference>
<dbReference type="InterPro" id="IPR014762">
    <property type="entry name" value="DNA_mismatch_repair_CS"/>
</dbReference>
<dbReference type="SUPFAM" id="SSF55874">
    <property type="entry name" value="ATPase domain of HSP90 chaperone/DNA topoisomerase II/histidine kinase"/>
    <property type="match status" value="1"/>
</dbReference>
<dbReference type="CDD" id="cd00782">
    <property type="entry name" value="MutL_Trans"/>
    <property type="match status" value="1"/>
</dbReference>
<dbReference type="GO" id="GO:0140664">
    <property type="term" value="F:ATP-dependent DNA damage sensor activity"/>
    <property type="evidence" value="ECO:0007669"/>
    <property type="project" value="InterPro"/>
</dbReference>
<dbReference type="Gene3D" id="3.30.1370.100">
    <property type="entry name" value="MutL, C-terminal domain, regulatory subdomain"/>
    <property type="match status" value="1"/>
</dbReference>
<dbReference type="NCBIfam" id="TIGR00585">
    <property type="entry name" value="mutl"/>
    <property type="match status" value="1"/>
</dbReference>
<keyword evidence="2 4" id="KW-0227">DNA damage</keyword>
<dbReference type="Gene3D" id="3.30.565.10">
    <property type="entry name" value="Histidine kinase-like ATPase, C-terminal domain"/>
    <property type="match status" value="1"/>
</dbReference>
<dbReference type="InterPro" id="IPR037198">
    <property type="entry name" value="MutL_C_sf"/>
</dbReference>
<dbReference type="GO" id="GO:0030983">
    <property type="term" value="F:mismatched DNA binding"/>
    <property type="evidence" value="ECO:0007669"/>
    <property type="project" value="InterPro"/>
</dbReference>
<evidence type="ECO:0000313" key="8">
    <source>
        <dbReference type="Proteomes" id="UP000823937"/>
    </source>
</evidence>
<dbReference type="GO" id="GO:0004519">
    <property type="term" value="F:endonuclease activity"/>
    <property type="evidence" value="ECO:0007669"/>
    <property type="project" value="UniProtKB-KW"/>
</dbReference>
<evidence type="ECO:0000256" key="2">
    <source>
        <dbReference type="ARBA" id="ARBA00022763"/>
    </source>
</evidence>
<comment type="similarity">
    <text evidence="1 4">Belongs to the DNA mismatch repair MutL/HexB family.</text>
</comment>
<dbReference type="InterPro" id="IPR020568">
    <property type="entry name" value="Ribosomal_Su5_D2-typ_SF"/>
</dbReference>
<dbReference type="SMART" id="SM00853">
    <property type="entry name" value="MutL_C"/>
    <property type="match status" value="1"/>
</dbReference>
<dbReference type="GO" id="GO:0016887">
    <property type="term" value="F:ATP hydrolysis activity"/>
    <property type="evidence" value="ECO:0007669"/>
    <property type="project" value="InterPro"/>
</dbReference>
<dbReference type="InterPro" id="IPR014721">
    <property type="entry name" value="Ribsml_uS5_D2-typ_fold_subgr"/>
</dbReference>
<dbReference type="PANTHER" id="PTHR10073">
    <property type="entry name" value="DNA MISMATCH REPAIR PROTEIN MLH, PMS, MUTL"/>
    <property type="match status" value="1"/>
</dbReference>
<comment type="function">
    <text evidence="4">This protein is involved in the repair of mismatches in DNA. It is required for dam-dependent methyl-directed DNA mismatch repair. May act as a 'molecular matchmaker', a protein that promotes the formation of a stable complex between two or more DNA-binding proteins in an ATP-dependent manner without itself being part of a final effector complex.</text>
</comment>
<dbReference type="Pfam" id="PF08676">
    <property type="entry name" value="MutL_C"/>
    <property type="match status" value="1"/>
</dbReference>
<name>A0A9D1PNM8_9BACI</name>
<dbReference type="AlphaFoldDB" id="A0A9D1PNM8"/>
<dbReference type="GO" id="GO:0006298">
    <property type="term" value="P:mismatch repair"/>
    <property type="evidence" value="ECO:0007669"/>
    <property type="project" value="UniProtKB-UniRule"/>
</dbReference>
<dbReference type="Gene3D" id="3.30.1540.20">
    <property type="entry name" value="MutL, C-terminal domain, dimerisation subdomain"/>
    <property type="match status" value="1"/>
</dbReference>
<dbReference type="Pfam" id="PF13589">
    <property type="entry name" value="HATPase_c_3"/>
    <property type="match status" value="1"/>
</dbReference>
<dbReference type="InterPro" id="IPR002099">
    <property type="entry name" value="MutL/Mlh/PMS"/>
</dbReference>
<dbReference type="SMART" id="SM01340">
    <property type="entry name" value="DNA_mis_repair"/>
    <property type="match status" value="1"/>
</dbReference>
<evidence type="ECO:0000256" key="4">
    <source>
        <dbReference type="HAMAP-Rule" id="MF_00149"/>
    </source>
</evidence>
<dbReference type="InterPro" id="IPR042121">
    <property type="entry name" value="MutL_C_regsub"/>
</dbReference>
<dbReference type="InterPro" id="IPR038973">
    <property type="entry name" value="MutL/Mlh/Pms-like"/>
</dbReference>
<sequence length="611" mass="70217">MNIRQLPQNLANKIAAGEVVERPASVVKELVENSIDANSTDIRVTLKEAGLLEIKVTDNGDGISEADSKRAFMRHATSKIAYDQDLFHIRSLGFRGEALASIASVSKLTIETSTGDKAGTKLYMEGGEFKEEGKSTARKGTEITVCELFYNTPARLKYMKTIHTELGHITDLMNRYALAHPHIRFTLVHNDKTIFNSKGNGNLLQVISEIYGMQVARNMYKVEAESLDFHVSGFISKPEVTRSNRNFMTTIVNGRYIKSQALNFAITRAYDTLLPIHRYPVVVLHIELDPILVDVNVHPTKLEVRFSKEKELVQLIETLIRDTFKSKTLIPQIDQLPKREKLKTEQASIPLVMPSQNDENEIAVTLQQLDEEQGNRSFDVNIHQVEETIPPLIDDEGTENYLDDDIMQEQTENVRNEERIPMMYPIGQLQGTYILAQNENGLYMIDQHAAQERIKYEFFKKKLGNPINEWQQLLMPLTFEFTTNEILFLDKHKQLFEDVGLYLEPFGGQTYAVRSYPNWFPAGEEEAIIRDMVEQVIKDGTINVEKIREELAILMSCKRSIKANHYLNTDEMTRLLEDLRMMEDPFTCPHGRPVIIHYTYYEIEKMFKRIM</sequence>
<keyword evidence="3 4" id="KW-0234">DNA repair</keyword>
<gene>
    <name evidence="4 7" type="primary">mutL</name>
    <name evidence="7" type="ORF">H9895_08320</name>
</gene>
<reference evidence="7" key="2">
    <citation type="submission" date="2021-04" db="EMBL/GenBank/DDBJ databases">
        <authorList>
            <person name="Gilroy R."/>
        </authorList>
    </citation>
    <scope>NUCLEOTIDE SEQUENCE</scope>
    <source>
        <strain evidence="7">CHK169-2315</strain>
    </source>
</reference>
<organism evidence="7 8">
    <name type="scientific">Candidatus Pseudogracilibacillus intestinigallinarum</name>
    <dbReference type="NCBI Taxonomy" id="2838742"/>
    <lineage>
        <taxon>Bacteria</taxon>
        <taxon>Bacillati</taxon>
        <taxon>Bacillota</taxon>
        <taxon>Bacilli</taxon>
        <taxon>Bacillales</taxon>
        <taxon>Bacillaceae</taxon>
        <taxon>Pseudogracilibacillus</taxon>
    </lineage>
</organism>
<evidence type="ECO:0000313" key="7">
    <source>
        <dbReference type="EMBL" id="HIV75065.1"/>
    </source>
</evidence>
<evidence type="ECO:0000259" key="5">
    <source>
        <dbReference type="SMART" id="SM00853"/>
    </source>
</evidence>
<protein>
    <recommendedName>
        <fullName evidence="4">DNA mismatch repair protein MutL</fullName>
    </recommendedName>
</protein>
<evidence type="ECO:0000259" key="6">
    <source>
        <dbReference type="SMART" id="SM01340"/>
    </source>
</evidence>
<dbReference type="PROSITE" id="PS00058">
    <property type="entry name" value="DNA_MISMATCH_REPAIR_1"/>
    <property type="match status" value="1"/>
</dbReference>
<dbReference type="GO" id="GO:0005524">
    <property type="term" value="F:ATP binding"/>
    <property type="evidence" value="ECO:0007669"/>
    <property type="project" value="InterPro"/>
</dbReference>
<keyword evidence="7" id="KW-0540">Nuclease</keyword>
<dbReference type="EMBL" id="DXHX01000123">
    <property type="protein sequence ID" value="HIV75065.1"/>
    <property type="molecule type" value="Genomic_DNA"/>
</dbReference>
<dbReference type="NCBIfam" id="NF000950">
    <property type="entry name" value="PRK00095.1-3"/>
    <property type="match status" value="1"/>
</dbReference>
<dbReference type="Gene3D" id="3.30.230.10">
    <property type="match status" value="1"/>
</dbReference>
<dbReference type="SUPFAM" id="SSF54211">
    <property type="entry name" value="Ribosomal protein S5 domain 2-like"/>
    <property type="match status" value="1"/>
</dbReference>
<dbReference type="InterPro" id="IPR020667">
    <property type="entry name" value="DNA_mismatch_repair_MutL"/>
</dbReference>
<comment type="caution">
    <text evidence="7">The sequence shown here is derived from an EMBL/GenBank/DDBJ whole genome shotgun (WGS) entry which is preliminary data.</text>
</comment>
<dbReference type="Proteomes" id="UP000823937">
    <property type="component" value="Unassembled WGS sequence"/>
</dbReference>
<dbReference type="PANTHER" id="PTHR10073:SF12">
    <property type="entry name" value="DNA MISMATCH REPAIR PROTEIN MLH1"/>
    <property type="match status" value="1"/>
</dbReference>
<dbReference type="HAMAP" id="MF_00149">
    <property type="entry name" value="DNA_mis_repair"/>
    <property type="match status" value="1"/>
</dbReference>
<keyword evidence="7" id="KW-0255">Endonuclease</keyword>
<evidence type="ECO:0000256" key="3">
    <source>
        <dbReference type="ARBA" id="ARBA00023204"/>
    </source>
</evidence>
<keyword evidence="7" id="KW-0378">Hydrolase</keyword>